<keyword evidence="4" id="KW-1185">Reference proteome</keyword>
<sequence length="97" mass="10287">MYYVGNRSNTSNCPKPIASTSVHRAWSTNGPSKGINYTDSAPNESGIIGIIAGTICGGILVITFLVCIKMHVCSKSKVASKPIQAPSRPPHPVWSMS</sequence>
<evidence type="ECO:0000313" key="3">
    <source>
        <dbReference type="EMBL" id="KAK3602376.1"/>
    </source>
</evidence>
<dbReference type="Proteomes" id="UP001195483">
    <property type="component" value="Unassembled WGS sequence"/>
</dbReference>
<comment type="caution">
    <text evidence="3">The sequence shown here is derived from an EMBL/GenBank/DDBJ whole genome shotgun (WGS) entry which is preliminary data.</text>
</comment>
<reference evidence="3" key="2">
    <citation type="journal article" date="2021" name="Genome Biol. Evol.">
        <title>Developing a high-quality reference genome for a parasitic bivalve with doubly uniparental inheritance (Bivalvia: Unionida).</title>
        <authorList>
            <person name="Smith C.H."/>
        </authorList>
    </citation>
    <scope>NUCLEOTIDE SEQUENCE</scope>
    <source>
        <strain evidence="3">CHS0354</strain>
        <tissue evidence="3">Mantle</tissue>
    </source>
</reference>
<name>A0AAE0T287_9BIVA</name>
<feature type="transmembrane region" description="Helical" evidence="2">
    <location>
        <begin position="47"/>
        <end position="68"/>
    </location>
</feature>
<dbReference type="AlphaFoldDB" id="A0AAE0T287"/>
<evidence type="ECO:0000313" key="4">
    <source>
        <dbReference type="Proteomes" id="UP001195483"/>
    </source>
</evidence>
<feature type="compositionally biased region" description="Pro residues" evidence="1">
    <location>
        <begin position="87"/>
        <end position="97"/>
    </location>
</feature>
<reference evidence="3" key="1">
    <citation type="journal article" date="2021" name="Genome Biol. Evol.">
        <title>A High-Quality Reference Genome for a Parasitic Bivalve with Doubly Uniparental Inheritance (Bivalvia: Unionida).</title>
        <authorList>
            <person name="Smith C.H."/>
        </authorList>
    </citation>
    <scope>NUCLEOTIDE SEQUENCE</scope>
    <source>
        <strain evidence="3">CHS0354</strain>
    </source>
</reference>
<protein>
    <submittedName>
        <fullName evidence="3">Uncharacterized protein</fullName>
    </submittedName>
</protein>
<proteinExistence type="predicted"/>
<organism evidence="3 4">
    <name type="scientific">Potamilus streckersoni</name>
    <dbReference type="NCBI Taxonomy" id="2493646"/>
    <lineage>
        <taxon>Eukaryota</taxon>
        <taxon>Metazoa</taxon>
        <taxon>Spiralia</taxon>
        <taxon>Lophotrochozoa</taxon>
        <taxon>Mollusca</taxon>
        <taxon>Bivalvia</taxon>
        <taxon>Autobranchia</taxon>
        <taxon>Heteroconchia</taxon>
        <taxon>Palaeoheterodonta</taxon>
        <taxon>Unionida</taxon>
        <taxon>Unionoidea</taxon>
        <taxon>Unionidae</taxon>
        <taxon>Ambleminae</taxon>
        <taxon>Lampsilini</taxon>
        <taxon>Potamilus</taxon>
    </lineage>
</organism>
<keyword evidence="2" id="KW-0472">Membrane</keyword>
<feature type="region of interest" description="Disordered" evidence="1">
    <location>
        <begin position="77"/>
        <end position="97"/>
    </location>
</feature>
<keyword evidence="2" id="KW-0812">Transmembrane</keyword>
<evidence type="ECO:0000256" key="1">
    <source>
        <dbReference type="SAM" id="MobiDB-lite"/>
    </source>
</evidence>
<reference evidence="3" key="3">
    <citation type="submission" date="2023-05" db="EMBL/GenBank/DDBJ databases">
        <authorList>
            <person name="Smith C.H."/>
        </authorList>
    </citation>
    <scope>NUCLEOTIDE SEQUENCE</scope>
    <source>
        <strain evidence="3">CHS0354</strain>
        <tissue evidence="3">Mantle</tissue>
    </source>
</reference>
<gene>
    <name evidence="3" type="ORF">CHS0354_011209</name>
</gene>
<dbReference type="EMBL" id="JAEAOA010000696">
    <property type="protein sequence ID" value="KAK3602376.1"/>
    <property type="molecule type" value="Genomic_DNA"/>
</dbReference>
<evidence type="ECO:0000256" key="2">
    <source>
        <dbReference type="SAM" id="Phobius"/>
    </source>
</evidence>
<accession>A0AAE0T287</accession>
<keyword evidence="2" id="KW-1133">Transmembrane helix</keyword>